<feature type="region of interest" description="Disordered" evidence="5">
    <location>
        <begin position="339"/>
        <end position="361"/>
    </location>
</feature>
<evidence type="ECO:0000256" key="2">
    <source>
        <dbReference type="ARBA" id="ARBA00008332"/>
    </source>
</evidence>
<evidence type="ECO:0000256" key="3">
    <source>
        <dbReference type="ARBA" id="ARBA00022490"/>
    </source>
</evidence>
<keyword evidence="4" id="KW-0597">Phosphoprotein</keyword>
<comment type="caution">
    <text evidence="6">The sequence shown here is derived from an EMBL/GenBank/DDBJ whole genome shotgun (WGS) entry which is preliminary data.</text>
</comment>
<evidence type="ECO:0000313" key="6">
    <source>
        <dbReference type="EMBL" id="KAG6734251.1"/>
    </source>
</evidence>
<protein>
    <recommendedName>
        <fullName evidence="8">Myeloid leukemia factor 1</fullName>
    </recommendedName>
</protein>
<organism evidence="6 7">
    <name type="scientific">Carya illinoinensis</name>
    <name type="common">Pecan</name>
    <dbReference type="NCBI Taxonomy" id="32201"/>
    <lineage>
        <taxon>Eukaryota</taxon>
        <taxon>Viridiplantae</taxon>
        <taxon>Streptophyta</taxon>
        <taxon>Embryophyta</taxon>
        <taxon>Tracheophyta</taxon>
        <taxon>Spermatophyta</taxon>
        <taxon>Magnoliopsida</taxon>
        <taxon>eudicotyledons</taxon>
        <taxon>Gunneridae</taxon>
        <taxon>Pentapetalae</taxon>
        <taxon>rosids</taxon>
        <taxon>fabids</taxon>
        <taxon>Fagales</taxon>
        <taxon>Juglandaceae</taxon>
        <taxon>Carya</taxon>
    </lineage>
</organism>
<reference evidence="6" key="1">
    <citation type="submission" date="2021-01" db="EMBL/GenBank/DDBJ databases">
        <authorList>
            <person name="Lovell J.T."/>
            <person name="Bentley N."/>
            <person name="Bhattarai G."/>
            <person name="Jenkins J.W."/>
            <person name="Sreedasyam A."/>
            <person name="Alarcon Y."/>
            <person name="Bock C."/>
            <person name="Boston L."/>
            <person name="Carlson J."/>
            <person name="Cervantes K."/>
            <person name="Clermont K."/>
            <person name="Krom N."/>
            <person name="Kubenka K."/>
            <person name="Mamidi S."/>
            <person name="Mattison C."/>
            <person name="Monteros M."/>
            <person name="Pisani C."/>
            <person name="Plott C."/>
            <person name="Rajasekar S."/>
            <person name="Rhein H.S."/>
            <person name="Rohla C."/>
            <person name="Song M."/>
            <person name="Hilaire R.S."/>
            <person name="Shu S."/>
            <person name="Wells L."/>
            <person name="Wang X."/>
            <person name="Webber J."/>
            <person name="Heerema R.J."/>
            <person name="Klein P."/>
            <person name="Conner P."/>
            <person name="Grauke L."/>
            <person name="Grimwood J."/>
            <person name="Schmutz J."/>
            <person name="Randall J.J."/>
        </authorList>
    </citation>
    <scope>NUCLEOTIDE SEQUENCE</scope>
    <source>
        <tissue evidence="6">Leaf</tissue>
    </source>
</reference>
<accession>A0A922G540</accession>
<dbReference type="AlphaFoldDB" id="A0A922G540"/>
<feature type="region of interest" description="Disordered" evidence="5">
    <location>
        <begin position="151"/>
        <end position="215"/>
    </location>
</feature>
<evidence type="ECO:0000256" key="4">
    <source>
        <dbReference type="ARBA" id="ARBA00022553"/>
    </source>
</evidence>
<evidence type="ECO:0000313" key="7">
    <source>
        <dbReference type="Proteomes" id="UP000811246"/>
    </source>
</evidence>
<name>A0A922G540_CARIL</name>
<feature type="compositionally biased region" description="Polar residues" evidence="5">
    <location>
        <begin position="151"/>
        <end position="160"/>
    </location>
</feature>
<feature type="compositionally biased region" description="Basic residues" evidence="5">
    <location>
        <begin position="395"/>
        <end position="405"/>
    </location>
</feature>
<proteinExistence type="inferred from homology"/>
<comment type="subcellular location">
    <subcellularLocation>
        <location evidence="1">Cytoplasm</location>
    </subcellularLocation>
</comment>
<feature type="region of interest" description="Disordered" evidence="5">
    <location>
        <begin position="374"/>
        <end position="405"/>
    </location>
</feature>
<dbReference type="InterPro" id="IPR019376">
    <property type="entry name" value="Myeloid_leukemia_factor"/>
</dbReference>
<comment type="similarity">
    <text evidence="2">Belongs to the MLF family.</text>
</comment>
<evidence type="ECO:0000256" key="5">
    <source>
        <dbReference type="SAM" id="MobiDB-lite"/>
    </source>
</evidence>
<sequence length="405" mass="44636">MAPTLSRYPKKKKKMWGGKYEPEHSSSRKKVPRLRLSFSLSLSLQFAGIYIHDSFPLLADNSSAFFSHPVLQFIVFQEGLAQYSMQRGREGADNFSHSGDLLGSFWSSAGFGSRRSMMPSLFGDRDPFDDPFFTRPFGSLFDSGMFSSSAAVSGKDQTSRAPGIVIEELNSDDEGKTEKGEGTGPDKDNGPKNYPSSQEPSIEHPDDDDDDESKNPIQRIDRKKVEGAQSQDSEASVQTCRVTYGGVNGAYYTSTRTTRTGADGVVLEEAKEADRTTGQAKHRISRGIHDKGHSVTRKLNSDGKLDTSQTLYNLNEDELAGFEEAWKDHKGNVKVQLPGREDGFGMHGNAGSSSSSEPKEKKFWGGLALPSLKQPWKAGRMRQDNEARNNASSGRSKKVVRINID</sequence>
<feature type="compositionally biased region" description="Basic and acidic residues" evidence="5">
    <location>
        <begin position="173"/>
        <end position="190"/>
    </location>
</feature>
<dbReference type="PANTHER" id="PTHR13105">
    <property type="entry name" value="MYELOID LEUKEMIA FACTOR"/>
    <property type="match status" value="1"/>
</dbReference>
<dbReference type="EMBL" id="CM031825">
    <property type="protein sequence ID" value="KAG6734251.1"/>
    <property type="molecule type" value="Genomic_DNA"/>
</dbReference>
<dbReference type="Pfam" id="PF10248">
    <property type="entry name" value="Mlf1IP"/>
    <property type="match status" value="1"/>
</dbReference>
<dbReference type="GO" id="GO:0005737">
    <property type="term" value="C:cytoplasm"/>
    <property type="evidence" value="ECO:0007669"/>
    <property type="project" value="UniProtKB-SubCell"/>
</dbReference>
<gene>
    <name evidence="6" type="ORF">I3842_01G264400</name>
</gene>
<keyword evidence="3" id="KW-0963">Cytoplasm</keyword>
<feature type="region of interest" description="Disordered" evidence="5">
    <location>
        <begin position="1"/>
        <end position="25"/>
    </location>
</feature>
<evidence type="ECO:0000256" key="1">
    <source>
        <dbReference type="ARBA" id="ARBA00004496"/>
    </source>
</evidence>
<evidence type="ECO:0008006" key="8">
    <source>
        <dbReference type="Google" id="ProtNLM"/>
    </source>
</evidence>
<dbReference type="Proteomes" id="UP000811246">
    <property type="component" value="Chromosome 1"/>
</dbReference>